<sequence>MGESVARGLSANPSGSPEQELCCVLHWFGSWSPCQRRVFVGELVKRAVPGKVCCLLEGLSGLALTDRPPTLFQCQLRLWARWFDSWTEDQQNQLVSRLEESAPQYAAQFYRELASTAGRQ</sequence>
<gene>
    <name evidence="1" type="ORF">chiPu_0025402</name>
</gene>
<dbReference type="Proteomes" id="UP000287033">
    <property type="component" value="Unassembled WGS sequence"/>
</dbReference>
<evidence type="ECO:0000313" key="1">
    <source>
        <dbReference type="EMBL" id="GCC41155.1"/>
    </source>
</evidence>
<dbReference type="OrthoDB" id="6514241at2759"/>
<accession>A0A401TEW6</accession>
<comment type="caution">
    <text evidence="1">The sequence shown here is derived from an EMBL/GenBank/DDBJ whole genome shotgun (WGS) entry which is preliminary data.</text>
</comment>
<name>A0A401TEW6_CHIPU</name>
<dbReference type="STRING" id="137246.A0A401TEW6"/>
<dbReference type="InterPro" id="IPR028019">
    <property type="entry name" value="DUF4508"/>
</dbReference>
<dbReference type="AlphaFoldDB" id="A0A401TEW6"/>
<keyword evidence="2" id="KW-1185">Reference proteome</keyword>
<dbReference type="PANTHER" id="PTHR16260:SF3">
    <property type="entry name" value="CHROMOSOME 14 OPEN READING FRAME 119-LIKE-RELATED"/>
    <property type="match status" value="1"/>
</dbReference>
<dbReference type="EMBL" id="BEZZ01058011">
    <property type="protein sequence ID" value="GCC41155.1"/>
    <property type="molecule type" value="Genomic_DNA"/>
</dbReference>
<protein>
    <submittedName>
        <fullName evidence="1">Uncharacterized protein</fullName>
    </submittedName>
</protein>
<proteinExistence type="predicted"/>
<reference evidence="1 2" key="1">
    <citation type="journal article" date="2018" name="Nat. Ecol. Evol.">
        <title>Shark genomes provide insights into elasmobranch evolution and the origin of vertebrates.</title>
        <authorList>
            <person name="Hara Y"/>
            <person name="Yamaguchi K"/>
            <person name="Onimaru K"/>
            <person name="Kadota M"/>
            <person name="Koyanagi M"/>
            <person name="Keeley SD"/>
            <person name="Tatsumi K"/>
            <person name="Tanaka K"/>
            <person name="Motone F"/>
            <person name="Kageyama Y"/>
            <person name="Nozu R"/>
            <person name="Adachi N"/>
            <person name="Nishimura O"/>
            <person name="Nakagawa R"/>
            <person name="Tanegashima C"/>
            <person name="Kiyatake I"/>
            <person name="Matsumoto R"/>
            <person name="Murakumo K"/>
            <person name="Nishida K"/>
            <person name="Terakita A"/>
            <person name="Kuratani S"/>
            <person name="Sato K"/>
            <person name="Hyodo S Kuraku.S."/>
        </authorList>
    </citation>
    <scope>NUCLEOTIDE SEQUENCE [LARGE SCALE GENOMIC DNA]</scope>
</reference>
<evidence type="ECO:0000313" key="2">
    <source>
        <dbReference type="Proteomes" id="UP000287033"/>
    </source>
</evidence>
<dbReference type="OMA" id="WFNYVSQ"/>
<dbReference type="Pfam" id="PF14969">
    <property type="entry name" value="DUF4508"/>
    <property type="match status" value="1"/>
</dbReference>
<dbReference type="PANTHER" id="PTHR16260">
    <property type="entry name" value="SIMILAR TO 1700123O20RIK PROTEIN"/>
    <property type="match status" value="1"/>
</dbReference>
<organism evidence="1 2">
    <name type="scientific">Chiloscyllium punctatum</name>
    <name type="common">Brownbanded bambooshark</name>
    <name type="synonym">Hemiscyllium punctatum</name>
    <dbReference type="NCBI Taxonomy" id="137246"/>
    <lineage>
        <taxon>Eukaryota</taxon>
        <taxon>Metazoa</taxon>
        <taxon>Chordata</taxon>
        <taxon>Craniata</taxon>
        <taxon>Vertebrata</taxon>
        <taxon>Chondrichthyes</taxon>
        <taxon>Elasmobranchii</taxon>
        <taxon>Galeomorphii</taxon>
        <taxon>Galeoidea</taxon>
        <taxon>Orectolobiformes</taxon>
        <taxon>Hemiscylliidae</taxon>
        <taxon>Chiloscyllium</taxon>
    </lineage>
</organism>